<dbReference type="Proteomes" id="UP000309618">
    <property type="component" value="Unassembled WGS sequence"/>
</dbReference>
<dbReference type="AlphaFoldDB" id="A0A4S5C1G2"/>
<evidence type="ECO:0000313" key="2">
    <source>
        <dbReference type="EMBL" id="THJ38889.1"/>
    </source>
</evidence>
<sequence length="77" mass="8602">MYLFVLLFSFNQTFQQGKGLPSGRKKGLRRESGKPLSGEAKASWQNVAQVLPKLAQKGKRANIPATGIWRWLTKNGD</sequence>
<evidence type="ECO:0000256" key="1">
    <source>
        <dbReference type="SAM" id="MobiDB-lite"/>
    </source>
</evidence>
<evidence type="ECO:0000313" key="3">
    <source>
        <dbReference type="Proteomes" id="UP000309618"/>
    </source>
</evidence>
<dbReference type="RefSeq" id="WP_136502346.1">
    <property type="nucleotide sequence ID" value="NZ_SSUX01000024.1"/>
</dbReference>
<comment type="caution">
    <text evidence="2">The sequence shown here is derived from an EMBL/GenBank/DDBJ whole genome shotgun (WGS) entry which is preliminary data.</text>
</comment>
<gene>
    <name evidence="2" type="ORF">E8Q35_21195</name>
</gene>
<protein>
    <submittedName>
        <fullName evidence="2">Uncharacterized protein</fullName>
    </submittedName>
</protein>
<reference evidence="2 3" key="1">
    <citation type="submission" date="2019-04" db="EMBL/GenBank/DDBJ databases">
        <title>Comparative genomics of Aeromonas veronii strains pathogenic to fish.</title>
        <authorList>
            <person name="Cascarano M.C."/>
            <person name="Smyrli M."/>
            <person name="Katharios P."/>
        </authorList>
    </citation>
    <scope>NUCLEOTIDE SEQUENCE [LARGE SCALE GENOMIC DNA]</scope>
    <source>
        <strain evidence="2 3">XU1</strain>
    </source>
</reference>
<feature type="region of interest" description="Disordered" evidence="1">
    <location>
        <begin position="15"/>
        <end position="40"/>
    </location>
</feature>
<proteinExistence type="predicted"/>
<accession>A0A4S5C1G2</accession>
<name>A0A4S5C1G2_AERVE</name>
<dbReference type="EMBL" id="SSUX01000024">
    <property type="protein sequence ID" value="THJ38889.1"/>
    <property type="molecule type" value="Genomic_DNA"/>
</dbReference>
<organism evidence="2 3">
    <name type="scientific">Aeromonas veronii</name>
    <dbReference type="NCBI Taxonomy" id="654"/>
    <lineage>
        <taxon>Bacteria</taxon>
        <taxon>Pseudomonadati</taxon>
        <taxon>Pseudomonadota</taxon>
        <taxon>Gammaproteobacteria</taxon>
        <taxon>Aeromonadales</taxon>
        <taxon>Aeromonadaceae</taxon>
        <taxon>Aeromonas</taxon>
    </lineage>
</organism>